<dbReference type="SUPFAM" id="SSF109604">
    <property type="entry name" value="HD-domain/PDEase-like"/>
    <property type="match status" value="1"/>
</dbReference>
<dbReference type="RefSeq" id="WP_215239374.1">
    <property type="nucleotide sequence ID" value="NZ_CAJRAF010000002.1"/>
</dbReference>
<proteinExistence type="predicted"/>
<protein>
    <recommendedName>
        <fullName evidence="1">HD/PDEase domain-containing protein</fullName>
    </recommendedName>
</protein>
<feature type="domain" description="HD/PDEase" evidence="1">
    <location>
        <begin position="30"/>
        <end position="151"/>
    </location>
</feature>
<comment type="caution">
    <text evidence="2">The sequence shown here is derived from an EMBL/GenBank/DDBJ whole genome shotgun (WGS) entry which is preliminary data.</text>
</comment>
<dbReference type="CDD" id="cd00077">
    <property type="entry name" value="HDc"/>
    <property type="match status" value="1"/>
</dbReference>
<dbReference type="PANTHER" id="PTHR46246">
    <property type="entry name" value="GUANOSINE-3',5'-BIS(DIPHOSPHATE) 3'-PYROPHOSPHOHYDROLASE MESH1"/>
    <property type="match status" value="1"/>
</dbReference>
<evidence type="ECO:0000313" key="3">
    <source>
        <dbReference type="Proteomes" id="UP000680038"/>
    </source>
</evidence>
<dbReference type="Pfam" id="PF13328">
    <property type="entry name" value="HD_4"/>
    <property type="match status" value="1"/>
</dbReference>
<organism evidence="2 3">
    <name type="scientific">Dyadobacter helix</name>
    <dbReference type="NCBI Taxonomy" id="2822344"/>
    <lineage>
        <taxon>Bacteria</taxon>
        <taxon>Pseudomonadati</taxon>
        <taxon>Bacteroidota</taxon>
        <taxon>Cytophagia</taxon>
        <taxon>Cytophagales</taxon>
        <taxon>Spirosomataceae</taxon>
        <taxon>Dyadobacter</taxon>
    </lineage>
</organism>
<dbReference type="EMBL" id="CAJRAF010000002">
    <property type="protein sequence ID" value="CAG5002097.1"/>
    <property type="molecule type" value="Genomic_DNA"/>
</dbReference>
<dbReference type="InterPro" id="IPR052194">
    <property type="entry name" value="MESH1"/>
</dbReference>
<dbReference type="GO" id="GO:0008893">
    <property type="term" value="F:guanosine-3',5'-bis(diphosphate) 3'-diphosphatase activity"/>
    <property type="evidence" value="ECO:0007669"/>
    <property type="project" value="TreeGrafter"/>
</dbReference>
<gene>
    <name evidence="2" type="ORF">DYBT9275_02807</name>
</gene>
<evidence type="ECO:0000313" key="2">
    <source>
        <dbReference type="EMBL" id="CAG5002097.1"/>
    </source>
</evidence>
<dbReference type="AlphaFoldDB" id="A0A916JGD9"/>
<dbReference type="PANTHER" id="PTHR46246:SF1">
    <property type="entry name" value="GUANOSINE-3',5'-BIS(DIPHOSPHATE) 3'-PYROPHOSPHOHYDROLASE MESH1"/>
    <property type="match status" value="1"/>
</dbReference>
<keyword evidence="3" id="KW-1185">Reference proteome</keyword>
<sequence>MKKTDSFDRLEKFVLELARYAHKDQVRKYTGEPYIHHLIGVANLVKEYGGSTEMVCAALLHDVVEDTSTSDAQLYQILSATELSEEEARKIVSLVMELTDRFVKENYPDLNRRQRKALECERLSQISPDAQTIKLCDLIDNSSTIRESGNDFARVYLAEKQDILKVMTMGNPQLYERAMQTGR</sequence>
<dbReference type="Proteomes" id="UP000680038">
    <property type="component" value="Unassembled WGS sequence"/>
</dbReference>
<dbReference type="SMART" id="SM00471">
    <property type="entry name" value="HDc"/>
    <property type="match status" value="1"/>
</dbReference>
<dbReference type="InterPro" id="IPR003607">
    <property type="entry name" value="HD/PDEase_dom"/>
</dbReference>
<dbReference type="Gene3D" id="1.10.3210.10">
    <property type="entry name" value="Hypothetical protein af1432"/>
    <property type="match status" value="1"/>
</dbReference>
<name>A0A916JGD9_9BACT</name>
<accession>A0A916JGD9</accession>
<evidence type="ECO:0000259" key="1">
    <source>
        <dbReference type="SMART" id="SM00471"/>
    </source>
</evidence>
<reference evidence="2" key="1">
    <citation type="submission" date="2021-04" db="EMBL/GenBank/DDBJ databases">
        <authorList>
            <person name="Rodrigo-Torres L."/>
            <person name="Arahal R. D."/>
            <person name="Lucena T."/>
        </authorList>
    </citation>
    <scope>NUCLEOTIDE SEQUENCE</scope>
    <source>
        <strain evidence="2">CECT 9275</strain>
    </source>
</reference>